<feature type="non-terminal residue" evidence="2">
    <location>
        <position position="53"/>
    </location>
</feature>
<dbReference type="EMBL" id="CADCUJ010000010">
    <property type="protein sequence ID" value="CAA9331780.1"/>
    <property type="molecule type" value="Genomic_DNA"/>
</dbReference>
<feature type="compositionally biased region" description="Basic and acidic residues" evidence="1">
    <location>
        <begin position="1"/>
        <end position="11"/>
    </location>
</feature>
<gene>
    <name evidence="2" type="ORF">AVDCRST_MAG72-379</name>
</gene>
<feature type="compositionally biased region" description="Low complexity" evidence="1">
    <location>
        <begin position="15"/>
        <end position="24"/>
    </location>
</feature>
<feature type="compositionally biased region" description="Basic residues" evidence="1">
    <location>
        <begin position="40"/>
        <end position="53"/>
    </location>
</feature>
<feature type="compositionally biased region" description="Gly residues" evidence="1">
    <location>
        <begin position="25"/>
        <end position="38"/>
    </location>
</feature>
<proteinExistence type="predicted"/>
<sequence>ERDCDNSERTAGRQAGEAGPSRGAGRAGGRRVLGGGVIRAGHRAHPRRTPGRL</sequence>
<name>A0A6J4LGS1_9ACTN</name>
<dbReference type="AlphaFoldDB" id="A0A6J4LGS1"/>
<reference evidence="2" key="1">
    <citation type="submission" date="2020-02" db="EMBL/GenBank/DDBJ databases">
        <authorList>
            <person name="Meier V. D."/>
        </authorList>
    </citation>
    <scope>NUCLEOTIDE SEQUENCE</scope>
    <source>
        <strain evidence="2">AVDCRST_MAG72</strain>
    </source>
</reference>
<feature type="non-terminal residue" evidence="2">
    <location>
        <position position="1"/>
    </location>
</feature>
<organism evidence="2">
    <name type="scientific">uncultured Nocardioidaceae bacterium</name>
    <dbReference type="NCBI Taxonomy" id="253824"/>
    <lineage>
        <taxon>Bacteria</taxon>
        <taxon>Bacillati</taxon>
        <taxon>Actinomycetota</taxon>
        <taxon>Actinomycetes</taxon>
        <taxon>Propionibacteriales</taxon>
        <taxon>Nocardioidaceae</taxon>
        <taxon>environmental samples</taxon>
    </lineage>
</organism>
<protein>
    <submittedName>
        <fullName evidence="2">Uncharacterized protein</fullName>
    </submittedName>
</protein>
<feature type="region of interest" description="Disordered" evidence="1">
    <location>
        <begin position="1"/>
        <end position="53"/>
    </location>
</feature>
<accession>A0A6J4LGS1</accession>
<evidence type="ECO:0000313" key="2">
    <source>
        <dbReference type="EMBL" id="CAA9331780.1"/>
    </source>
</evidence>
<evidence type="ECO:0000256" key="1">
    <source>
        <dbReference type="SAM" id="MobiDB-lite"/>
    </source>
</evidence>